<gene>
    <name evidence="1" type="ORF">JFY71_05445</name>
</gene>
<dbReference type="EMBL" id="CP066744">
    <property type="protein sequence ID" value="QQK08982.1"/>
    <property type="molecule type" value="Genomic_DNA"/>
</dbReference>
<keyword evidence="2" id="KW-1185">Reference proteome</keyword>
<reference evidence="1 2" key="1">
    <citation type="journal article" date="2022" name="Int. J. Syst. Evol. Microbiol.">
        <title>Miniphocaeibacter halophilus sp. nov., an ammonium-tolerant acetate-producing bacterium isolated from a biogas system.</title>
        <authorList>
            <person name="Schnurer A."/>
            <person name="Singh A."/>
            <person name="Bi S."/>
            <person name="Qiao W."/>
            <person name="Westerholm M."/>
        </authorList>
    </citation>
    <scope>NUCLEOTIDE SEQUENCE [LARGE SCALE GENOMIC DNA]</scope>
    <source>
        <strain evidence="1 2">AMB_01</strain>
    </source>
</reference>
<sequence length="167" mass="18544">MSFTFDYEANADRLEEFESFIDKEKTKKGSLMAILHKGQKLFGYLPIEIQEIISKKTKIPIAEIYGVVTFYSQFSLVPKGKHEIGVCLGTACYVRGAQDVLDEVKDQLGIDVGGTTSDLNFSIQATRCIGACGLAPVMTISGDVYGKLKTEDIKEILDSYRNEEVKK</sequence>
<accession>A0AC61MTP0</accession>
<evidence type="ECO:0000313" key="1">
    <source>
        <dbReference type="EMBL" id="QQK08982.1"/>
    </source>
</evidence>
<protein>
    <submittedName>
        <fullName evidence="1">NAD(P)H-dependent oxidoreductase subunit E</fullName>
    </submittedName>
</protein>
<dbReference type="Proteomes" id="UP000595814">
    <property type="component" value="Chromosome"/>
</dbReference>
<proteinExistence type="predicted"/>
<name>A0AC61MTP0_9FIRM</name>
<organism evidence="1 2">
    <name type="scientific">Miniphocaeibacter halophilus</name>
    <dbReference type="NCBI Taxonomy" id="2931922"/>
    <lineage>
        <taxon>Bacteria</taxon>
        <taxon>Bacillati</taxon>
        <taxon>Bacillota</taxon>
        <taxon>Tissierellia</taxon>
        <taxon>Tissierellales</taxon>
        <taxon>Peptoniphilaceae</taxon>
        <taxon>Miniphocaeibacter</taxon>
    </lineage>
</organism>
<evidence type="ECO:0000313" key="2">
    <source>
        <dbReference type="Proteomes" id="UP000595814"/>
    </source>
</evidence>